<evidence type="ECO:0000256" key="1">
    <source>
        <dbReference type="SAM" id="MobiDB-lite"/>
    </source>
</evidence>
<dbReference type="EMBL" id="HADX01014150">
    <property type="protein sequence ID" value="SBP36382.1"/>
    <property type="molecule type" value="Transcribed_RNA"/>
</dbReference>
<feature type="non-terminal residue" evidence="2">
    <location>
        <position position="86"/>
    </location>
</feature>
<accession>A0A1A7Z0H0</accession>
<feature type="non-terminal residue" evidence="2">
    <location>
        <position position="1"/>
    </location>
</feature>
<dbReference type="AlphaFoldDB" id="A0A1A7Z0H0"/>
<sequence length="86" mass="9511">KDCVVFRWAIAESTGGQQSNSNTDSSKLVGVTRPERGFRWRKELYKVSKPPPRPESLGSFKTRQSGGQSSEREADSPVFGSTCLCE</sequence>
<name>A0A1A7Z0H0_9TELE</name>
<gene>
    <name evidence="2" type="primary">Nfu_g_1_015633</name>
</gene>
<reference evidence="2" key="2">
    <citation type="submission" date="2016-06" db="EMBL/GenBank/DDBJ databases">
        <title>The genome of a short-lived fish provides insights into sex chromosome evolution and the genetic control of aging.</title>
        <authorList>
            <person name="Reichwald K."/>
            <person name="Felder M."/>
            <person name="Petzold A."/>
            <person name="Koch P."/>
            <person name="Groth M."/>
            <person name="Platzer M."/>
        </authorList>
    </citation>
    <scope>NUCLEOTIDE SEQUENCE</scope>
    <source>
        <tissue evidence="2">Brain</tissue>
    </source>
</reference>
<feature type="compositionally biased region" description="Polar residues" evidence="1">
    <location>
        <begin position="59"/>
        <end position="69"/>
    </location>
</feature>
<protein>
    <submittedName>
        <fullName evidence="2">Uncharacterized protein</fullName>
    </submittedName>
</protein>
<feature type="region of interest" description="Disordered" evidence="1">
    <location>
        <begin position="42"/>
        <end position="86"/>
    </location>
</feature>
<evidence type="ECO:0000313" key="2">
    <source>
        <dbReference type="EMBL" id="SBP36382.1"/>
    </source>
</evidence>
<reference evidence="2" key="1">
    <citation type="submission" date="2016-05" db="EMBL/GenBank/DDBJ databases">
        <authorList>
            <person name="Lavstsen T."/>
            <person name="Jespersen J.S."/>
        </authorList>
    </citation>
    <scope>NUCLEOTIDE SEQUENCE</scope>
    <source>
        <tissue evidence="2">Brain</tissue>
    </source>
</reference>
<organism evidence="2">
    <name type="scientific">Iconisemion striatum</name>
    <dbReference type="NCBI Taxonomy" id="60296"/>
    <lineage>
        <taxon>Eukaryota</taxon>
        <taxon>Metazoa</taxon>
        <taxon>Chordata</taxon>
        <taxon>Craniata</taxon>
        <taxon>Vertebrata</taxon>
        <taxon>Euteleostomi</taxon>
        <taxon>Actinopterygii</taxon>
        <taxon>Neopterygii</taxon>
        <taxon>Teleostei</taxon>
        <taxon>Neoteleostei</taxon>
        <taxon>Acanthomorphata</taxon>
        <taxon>Ovalentaria</taxon>
        <taxon>Atherinomorphae</taxon>
        <taxon>Cyprinodontiformes</taxon>
        <taxon>Nothobranchiidae</taxon>
        <taxon>Iconisemion</taxon>
    </lineage>
</organism>
<proteinExistence type="predicted"/>